<dbReference type="InterPro" id="IPR041921">
    <property type="entry name" value="NuoE_N"/>
</dbReference>
<feature type="binding site" evidence="7">
    <location>
        <position position="82"/>
    </location>
    <ligand>
        <name>[2Fe-2S] cluster</name>
        <dbReference type="ChEBI" id="CHEBI:190135"/>
    </ligand>
</feature>
<dbReference type="GO" id="GO:0046872">
    <property type="term" value="F:metal ion binding"/>
    <property type="evidence" value="ECO:0007669"/>
    <property type="project" value="UniProtKB-KW"/>
</dbReference>
<keyword evidence="4 7" id="KW-0408">Iron</keyword>
<dbReference type="NCBIfam" id="TIGR01958">
    <property type="entry name" value="nuoE_fam"/>
    <property type="match status" value="1"/>
</dbReference>
<dbReference type="InterPro" id="IPR002023">
    <property type="entry name" value="NuoE-like"/>
</dbReference>
<evidence type="ECO:0000256" key="3">
    <source>
        <dbReference type="ARBA" id="ARBA00022723"/>
    </source>
</evidence>
<comment type="similarity">
    <text evidence="1">Belongs to the complex I 24 kDa subunit family.</text>
</comment>
<dbReference type="FunFam" id="1.10.10.1590:FF:000001">
    <property type="entry name" value="NADH-quinone oxidoreductase subunit E"/>
    <property type="match status" value="1"/>
</dbReference>
<keyword evidence="2 7" id="KW-0001">2Fe-2S</keyword>
<dbReference type="Pfam" id="PF01257">
    <property type="entry name" value="2Fe-2S_thioredx"/>
    <property type="match status" value="1"/>
</dbReference>
<reference evidence="8 9" key="1">
    <citation type="submission" date="2018-03" db="EMBL/GenBank/DDBJ databases">
        <title>Genomic Encyclopedia of Archaeal and Bacterial Type Strains, Phase II (KMG-II): from individual species to whole genera.</title>
        <authorList>
            <person name="Goeker M."/>
        </authorList>
    </citation>
    <scope>NUCLEOTIDE SEQUENCE [LARGE SCALE GENOMIC DNA]</scope>
    <source>
        <strain evidence="8 9">DSM 100214</strain>
    </source>
</reference>
<dbReference type="CDD" id="cd03064">
    <property type="entry name" value="TRX_Fd_NuoE"/>
    <property type="match status" value="1"/>
</dbReference>
<dbReference type="Gene3D" id="1.10.10.1590">
    <property type="entry name" value="NADH-quinone oxidoreductase subunit E"/>
    <property type="match status" value="1"/>
</dbReference>
<evidence type="ECO:0000313" key="9">
    <source>
        <dbReference type="Proteomes" id="UP000247973"/>
    </source>
</evidence>
<feature type="binding site" evidence="7">
    <location>
        <position position="118"/>
    </location>
    <ligand>
        <name>[2Fe-2S] cluster</name>
        <dbReference type="ChEBI" id="CHEBI:190135"/>
    </ligand>
</feature>
<evidence type="ECO:0000313" key="8">
    <source>
        <dbReference type="EMBL" id="PXV60242.1"/>
    </source>
</evidence>
<gene>
    <name evidence="8" type="ORF">CLV62_12918</name>
</gene>
<evidence type="ECO:0000256" key="5">
    <source>
        <dbReference type="ARBA" id="ARBA00023014"/>
    </source>
</evidence>
<keyword evidence="5 7" id="KW-0411">Iron-sulfur</keyword>
<evidence type="ECO:0000256" key="2">
    <source>
        <dbReference type="ARBA" id="ARBA00022714"/>
    </source>
</evidence>
<dbReference type="PROSITE" id="PS01099">
    <property type="entry name" value="COMPLEX1_24K"/>
    <property type="match status" value="1"/>
</dbReference>
<proteinExistence type="inferred from homology"/>
<name>A0A2V3PK66_9BACT</name>
<dbReference type="InterPro" id="IPR036249">
    <property type="entry name" value="Thioredoxin-like_sf"/>
</dbReference>
<dbReference type="GO" id="GO:0003954">
    <property type="term" value="F:NADH dehydrogenase activity"/>
    <property type="evidence" value="ECO:0007669"/>
    <property type="project" value="TreeGrafter"/>
</dbReference>
<dbReference type="InterPro" id="IPR042128">
    <property type="entry name" value="NuoE_dom"/>
</dbReference>
<comment type="caution">
    <text evidence="8">The sequence shown here is derived from an EMBL/GenBank/DDBJ whole genome shotgun (WGS) entry which is preliminary data.</text>
</comment>
<feature type="binding site" evidence="7">
    <location>
        <position position="77"/>
    </location>
    <ligand>
        <name>[2Fe-2S] cluster</name>
        <dbReference type="ChEBI" id="CHEBI:190135"/>
    </ligand>
</feature>
<evidence type="ECO:0000256" key="6">
    <source>
        <dbReference type="ARBA" id="ARBA00034078"/>
    </source>
</evidence>
<dbReference type="PANTHER" id="PTHR10371:SF3">
    <property type="entry name" value="NADH DEHYDROGENASE [UBIQUINONE] FLAVOPROTEIN 2, MITOCHONDRIAL"/>
    <property type="match status" value="1"/>
</dbReference>
<dbReference type="Gene3D" id="3.40.30.10">
    <property type="entry name" value="Glutaredoxin"/>
    <property type="match status" value="1"/>
</dbReference>
<accession>A0A2V3PK66</accession>
<dbReference type="Proteomes" id="UP000247973">
    <property type="component" value="Unassembled WGS sequence"/>
</dbReference>
<feature type="binding site" evidence="7">
    <location>
        <position position="122"/>
    </location>
    <ligand>
        <name>[2Fe-2S] cluster</name>
        <dbReference type="ChEBI" id="CHEBI:190135"/>
    </ligand>
</feature>
<sequence length="158" mass="17921">MARINEFISHYPEGKKKSAMLPVLHAVQDAHDNWLSVPLMNKVAEILEVHPIEVYEVVTFYTMFNQHPRGKYTFEFCRTSCCSIRGGEDMLDYACNKLGIKEGETTEDGMFSVVGTECLGACGYGPMLQLGDFYHEHLTEEKFDALVEDCKQGKIKLD</sequence>
<keyword evidence="3 7" id="KW-0479">Metal-binding</keyword>
<evidence type="ECO:0000256" key="4">
    <source>
        <dbReference type="ARBA" id="ARBA00023004"/>
    </source>
</evidence>
<dbReference type="EMBL" id="QICL01000029">
    <property type="protein sequence ID" value="PXV60242.1"/>
    <property type="molecule type" value="Genomic_DNA"/>
</dbReference>
<keyword evidence="9" id="KW-1185">Reference proteome</keyword>
<dbReference type="PANTHER" id="PTHR10371">
    <property type="entry name" value="NADH DEHYDROGENASE UBIQUINONE FLAVOPROTEIN 2, MITOCHONDRIAL"/>
    <property type="match status" value="1"/>
</dbReference>
<dbReference type="GO" id="GO:0051537">
    <property type="term" value="F:2 iron, 2 sulfur cluster binding"/>
    <property type="evidence" value="ECO:0007669"/>
    <property type="project" value="UniProtKB-KW"/>
</dbReference>
<comment type="cofactor">
    <cofactor evidence="7">
        <name>[2Fe-2S] cluster</name>
        <dbReference type="ChEBI" id="CHEBI:190135"/>
    </cofactor>
    <text evidence="7">Binds 1 [2Fe-2S] cluster.</text>
</comment>
<protein>
    <submittedName>
        <fullName evidence="8">NADH-quinone oxidoreductase subunit E</fullName>
    </submittedName>
</protein>
<dbReference type="PIRSF" id="PIRSF000216">
    <property type="entry name" value="NADH_DH_24kDa"/>
    <property type="match status" value="1"/>
</dbReference>
<comment type="cofactor">
    <cofactor evidence="6">
        <name>[2Fe-2S] cluster</name>
        <dbReference type="ChEBI" id="CHEBI:190135"/>
    </cofactor>
</comment>
<evidence type="ECO:0000256" key="1">
    <source>
        <dbReference type="ARBA" id="ARBA00010643"/>
    </source>
</evidence>
<dbReference type="AlphaFoldDB" id="A0A2V3PK66"/>
<dbReference type="SUPFAM" id="SSF52833">
    <property type="entry name" value="Thioredoxin-like"/>
    <property type="match status" value="1"/>
</dbReference>
<evidence type="ECO:0000256" key="7">
    <source>
        <dbReference type="PIRSR" id="PIRSR000216-1"/>
    </source>
</evidence>
<organism evidence="8 9">
    <name type="scientific">Dysgonomonas alginatilytica</name>
    <dbReference type="NCBI Taxonomy" id="1605892"/>
    <lineage>
        <taxon>Bacteria</taxon>
        <taxon>Pseudomonadati</taxon>
        <taxon>Bacteroidota</taxon>
        <taxon>Bacteroidia</taxon>
        <taxon>Bacteroidales</taxon>
        <taxon>Dysgonomonadaceae</taxon>
        <taxon>Dysgonomonas</taxon>
    </lineage>
</organism>